<dbReference type="FunFam" id="3.20.20.140:FF:000004">
    <property type="entry name" value="N-acetylglucosamine-6-phosphate deacetylase"/>
    <property type="match status" value="1"/>
</dbReference>
<comment type="catalytic activity">
    <reaction evidence="7">
        <text>N-acetyl-D-glucosamine 6-phosphate + H2O = D-glucosamine 6-phosphate + acetate</text>
        <dbReference type="Rhea" id="RHEA:22936"/>
        <dbReference type="ChEBI" id="CHEBI:15377"/>
        <dbReference type="ChEBI" id="CHEBI:30089"/>
        <dbReference type="ChEBI" id="CHEBI:57513"/>
        <dbReference type="ChEBI" id="CHEBI:58725"/>
        <dbReference type="EC" id="3.5.1.25"/>
    </reaction>
</comment>
<dbReference type="AlphaFoldDB" id="A0A1S8MAG6"/>
<evidence type="ECO:0000256" key="3">
    <source>
        <dbReference type="ARBA" id="ARBA00018029"/>
    </source>
</evidence>
<keyword evidence="5 9" id="KW-0378">Hydrolase</keyword>
<feature type="binding site" evidence="12">
    <location>
        <position position="132"/>
    </location>
    <ligand>
        <name>Zn(2+)</name>
        <dbReference type="ChEBI" id="CHEBI:29105"/>
    </ligand>
</feature>
<evidence type="ECO:0000256" key="4">
    <source>
        <dbReference type="ARBA" id="ARBA00022723"/>
    </source>
</evidence>
<accession>A0A1S8MAG6</accession>
<protein>
    <recommendedName>
        <fullName evidence="3">N-acetylglucosamine-6-phosphate deacetylase</fullName>
        <ecNumber evidence="2">3.5.1.25</ecNumber>
    </recommendedName>
</protein>
<dbReference type="Gene3D" id="3.20.20.140">
    <property type="entry name" value="Metal-dependent hydrolases"/>
    <property type="match status" value="1"/>
</dbReference>
<dbReference type="InterPro" id="IPR011059">
    <property type="entry name" value="Metal-dep_hydrolase_composite"/>
</dbReference>
<feature type="binding site" evidence="12">
    <location>
        <position position="195"/>
    </location>
    <ligand>
        <name>Zn(2+)</name>
        <dbReference type="ChEBI" id="CHEBI:29105"/>
    </ligand>
</feature>
<dbReference type="CDD" id="cd00854">
    <property type="entry name" value="NagA"/>
    <property type="match status" value="1"/>
</dbReference>
<evidence type="ECO:0000256" key="5">
    <source>
        <dbReference type="ARBA" id="ARBA00022801"/>
    </source>
</evidence>
<dbReference type="SUPFAM" id="SSF51556">
    <property type="entry name" value="Metallo-dependent hydrolases"/>
    <property type="match status" value="1"/>
</dbReference>
<sequence length="382" mass="42726">MKAIINGKIITSNNVLENKILLFNETIEEIIDKNKFNYGQNSNIEIIDAKENYVSPGFIDVHIHGSGGCDTMDAEVEALHRISEVIVKNGVTSFLPTTMTMSKEKIYKALDNVQQCMKLKWKGSRILGTHLEGPFISEKYKGAQKEDFIIKPEYDFIEKYKEIIKIITLAPEKDLNLNFVREIKEKTNINLSIGHSDATYEEAMEAIDAGLDSATHLFNAMSPLHHRKPGIISAVFNSDIYCELIADTIHINPAIYQILVRIKGLDKLILITDSMRAGCLKDGVSELGGQKVIVQNNSARLEDGTLAGSILTLNRAVRNFKEHTDIKIYEAVNMASLNPAKYLKIDDKTGSIEIGKTADITIFDDAFDIKRTIINGQTAYEK</sequence>
<feature type="binding site" evidence="11">
    <location>
        <position position="143"/>
    </location>
    <ligand>
        <name>substrate</name>
    </ligand>
</feature>
<keyword evidence="15" id="KW-1185">Reference proteome</keyword>
<organism evidence="14 15">
    <name type="scientific">Clostridium felsineum</name>
    <dbReference type="NCBI Taxonomy" id="36839"/>
    <lineage>
        <taxon>Bacteria</taxon>
        <taxon>Bacillati</taxon>
        <taxon>Bacillota</taxon>
        <taxon>Clostridia</taxon>
        <taxon>Eubacteriales</taxon>
        <taxon>Clostridiaceae</taxon>
        <taxon>Clostridium</taxon>
    </lineage>
</organism>
<dbReference type="RefSeq" id="WP_077833572.1">
    <property type="nucleotide sequence ID" value="NZ_CP096983.1"/>
</dbReference>
<evidence type="ECO:0000256" key="12">
    <source>
        <dbReference type="PIRSR" id="PIRSR038994-3"/>
    </source>
</evidence>
<dbReference type="InterPro" id="IPR003764">
    <property type="entry name" value="GlcNAc_6-P_deAcase"/>
</dbReference>
<keyword evidence="6 9" id="KW-0119">Carbohydrate metabolism</keyword>
<evidence type="ECO:0000256" key="10">
    <source>
        <dbReference type="PIRSR" id="PIRSR038994-1"/>
    </source>
</evidence>
<dbReference type="GO" id="GO:0046872">
    <property type="term" value="F:metal ion binding"/>
    <property type="evidence" value="ECO:0007669"/>
    <property type="project" value="UniProtKB-KW"/>
</dbReference>
<dbReference type="PANTHER" id="PTHR11113:SF14">
    <property type="entry name" value="N-ACETYLGLUCOSAMINE-6-PHOSPHATE DEACETYLASE"/>
    <property type="match status" value="1"/>
</dbReference>
<feature type="domain" description="Amidohydrolase-related" evidence="13">
    <location>
        <begin position="53"/>
        <end position="378"/>
    </location>
</feature>
<evidence type="ECO:0000256" key="11">
    <source>
        <dbReference type="PIRSR" id="PIRSR038994-2"/>
    </source>
</evidence>
<name>A0A1S8MAG6_9CLOT</name>
<dbReference type="InterPro" id="IPR006680">
    <property type="entry name" value="Amidohydro-rel"/>
</dbReference>
<feature type="binding site" evidence="11">
    <location>
        <position position="250"/>
    </location>
    <ligand>
        <name>substrate</name>
    </ligand>
</feature>
<dbReference type="InterPro" id="IPR032466">
    <property type="entry name" value="Metal_Hydrolase"/>
</dbReference>
<dbReference type="Proteomes" id="UP000190951">
    <property type="component" value="Chromosome"/>
</dbReference>
<evidence type="ECO:0000256" key="1">
    <source>
        <dbReference type="ARBA" id="ARBA00010716"/>
    </source>
</evidence>
<evidence type="ECO:0000313" key="14">
    <source>
        <dbReference type="EMBL" id="URZ09461.1"/>
    </source>
</evidence>
<dbReference type="EMBL" id="CP096983">
    <property type="protein sequence ID" value="URZ09461.1"/>
    <property type="molecule type" value="Genomic_DNA"/>
</dbReference>
<comment type="cofactor">
    <cofactor evidence="12">
        <name>a divalent metal cation</name>
        <dbReference type="ChEBI" id="CHEBI:60240"/>
    </cofactor>
    <text evidence="12">Binds 1 divalent metal cation per subunit.</text>
</comment>
<dbReference type="NCBIfam" id="TIGR00221">
    <property type="entry name" value="nagA"/>
    <property type="match status" value="1"/>
</dbReference>
<dbReference type="KEGG" id="crw:CROST_001320"/>
<feature type="binding site" evidence="11">
    <location>
        <position position="227"/>
    </location>
    <ligand>
        <name>substrate</name>
    </ligand>
</feature>
<proteinExistence type="inferred from homology"/>
<comment type="similarity">
    <text evidence="1 9">Belongs to the metallo-dependent hydrolases superfamily. NagA family.</text>
</comment>
<evidence type="ECO:0000256" key="8">
    <source>
        <dbReference type="ARBA" id="ARBA00060590"/>
    </source>
</evidence>
<evidence type="ECO:0000256" key="9">
    <source>
        <dbReference type="PIRNR" id="PIRNR038994"/>
    </source>
</evidence>
<feature type="binding site" evidence="11">
    <location>
        <begin position="219"/>
        <end position="220"/>
    </location>
    <ligand>
        <name>substrate</name>
    </ligand>
</feature>
<evidence type="ECO:0000259" key="13">
    <source>
        <dbReference type="Pfam" id="PF01979"/>
    </source>
</evidence>
<dbReference type="Gene3D" id="2.30.40.10">
    <property type="entry name" value="Urease, subunit C, domain 1"/>
    <property type="match status" value="1"/>
</dbReference>
<feature type="binding site" evidence="11">
    <location>
        <begin position="306"/>
        <end position="308"/>
    </location>
    <ligand>
        <name>substrate</name>
    </ligand>
</feature>
<dbReference type="STRING" id="84029.CROST_33030"/>
<evidence type="ECO:0000313" key="15">
    <source>
        <dbReference type="Proteomes" id="UP000190951"/>
    </source>
</evidence>
<dbReference type="SUPFAM" id="SSF51338">
    <property type="entry name" value="Composite domain of metallo-dependent hydrolases"/>
    <property type="match status" value="1"/>
</dbReference>
<feature type="binding site" evidence="12">
    <location>
        <position position="216"/>
    </location>
    <ligand>
        <name>Zn(2+)</name>
        <dbReference type="ChEBI" id="CHEBI:29105"/>
    </ligand>
</feature>
<keyword evidence="4 12" id="KW-0479">Metal-binding</keyword>
<dbReference type="PANTHER" id="PTHR11113">
    <property type="entry name" value="N-ACETYLGLUCOSAMINE-6-PHOSPHATE DEACETYLASE"/>
    <property type="match status" value="1"/>
</dbReference>
<feature type="active site" description="Proton donor/acceptor" evidence="10">
    <location>
        <position position="273"/>
    </location>
</feature>
<gene>
    <name evidence="14" type="primary">nagA</name>
    <name evidence="14" type="ORF">CROST_001320</name>
</gene>
<dbReference type="PIRSF" id="PIRSF038994">
    <property type="entry name" value="NagA"/>
    <property type="match status" value="1"/>
</dbReference>
<evidence type="ECO:0000256" key="2">
    <source>
        <dbReference type="ARBA" id="ARBA00011899"/>
    </source>
</evidence>
<evidence type="ECO:0000256" key="6">
    <source>
        <dbReference type="ARBA" id="ARBA00023277"/>
    </source>
</evidence>
<dbReference type="EC" id="3.5.1.25" evidence="2"/>
<dbReference type="Pfam" id="PF01979">
    <property type="entry name" value="Amidohydro_1"/>
    <property type="match status" value="1"/>
</dbReference>
<reference evidence="14 15" key="1">
    <citation type="submission" date="2022-04" db="EMBL/GenBank/DDBJ databases">
        <title>Genome sequence of C. roseum typestrain.</title>
        <authorList>
            <person name="Poehlein A."/>
            <person name="Schoch T."/>
            <person name="Duerre P."/>
            <person name="Daniel R."/>
        </authorList>
    </citation>
    <scope>NUCLEOTIDE SEQUENCE [LARGE SCALE GENOMIC DNA]</scope>
    <source>
        <strain evidence="14 15">DSM 7320</strain>
    </source>
</reference>
<dbReference type="GO" id="GO:0006046">
    <property type="term" value="P:N-acetylglucosamine catabolic process"/>
    <property type="evidence" value="ECO:0007669"/>
    <property type="project" value="TreeGrafter"/>
</dbReference>
<evidence type="ECO:0000256" key="7">
    <source>
        <dbReference type="ARBA" id="ARBA00047647"/>
    </source>
</evidence>
<dbReference type="GO" id="GO:0008448">
    <property type="term" value="F:N-acetylglucosamine-6-phosphate deacetylase activity"/>
    <property type="evidence" value="ECO:0007669"/>
    <property type="project" value="UniProtKB-EC"/>
</dbReference>
<comment type="pathway">
    <text evidence="8">Amino-sugar metabolism; N-acetylneuraminate degradation; D-fructose 6-phosphate from N-acetylneuraminate: step 4/5.</text>
</comment>